<reference evidence="2 3" key="1">
    <citation type="submission" date="2023-03" db="EMBL/GenBank/DDBJ databases">
        <title>High-quality genome of Scylla paramamosain provides insights in environmental adaptation.</title>
        <authorList>
            <person name="Zhang L."/>
        </authorList>
    </citation>
    <scope>NUCLEOTIDE SEQUENCE [LARGE SCALE GENOMIC DNA]</scope>
    <source>
        <strain evidence="2">LZ_2023a</strain>
        <tissue evidence="2">Muscle</tissue>
    </source>
</reference>
<feature type="compositionally biased region" description="Pro residues" evidence="1">
    <location>
        <begin position="271"/>
        <end position="283"/>
    </location>
</feature>
<feature type="region of interest" description="Disordered" evidence="1">
    <location>
        <begin position="28"/>
        <end position="133"/>
    </location>
</feature>
<name>A0AAW0UE15_SCYPA</name>
<feature type="region of interest" description="Disordered" evidence="1">
    <location>
        <begin position="150"/>
        <end position="231"/>
    </location>
</feature>
<sequence>MEGFEDFQNPPCGSIVAFIACNRVGHSEKDGKARQARLNSRMQPEFTRMPSRRYPLSQPVRQQQASVGPGHSGLHSGQRSHGHSARPDTQERVPAFRNDITNTVSPVIGRLPSPCGWREPSPPYTPSIHSKNHTLPKGCSKVLFKYEDQDGGSGGQCGPSPLPLPLALRSNSSSSSNSNNNNNNNNNSNVMPIVLRPHPSHQSSITSDLSLPSSCSTPNPPTPCTPPPHPQKLKLCETVDCDRGVTRKNLQHYTSILIHHGHSTASTSACPSPPTPSATPPTLAPTRHLRNSLVFTKIVKLYGENLAQGDTSQRFTGDSLPSTPTDTLASHLRRGGAECGPVLLGSKLPTQQFAVSPLSPPFITVSLTQ</sequence>
<protein>
    <submittedName>
        <fullName evidence="2">Uncharacterized protein</fullName>
    </submittedName>
</protein>
<evidence type="ECO:0000256" key="1">
    <source>
        <dbReference type="SAM" id="MobiDB-lite"/>
    </source>
</evidence>
<feature type="region of interest" description="Disordered" evidence="1">
    <location>
        <begin position="263"/>
        <end position="284"/>
    </location>
</feature>
<feature type="compositionally biased region" description="Pro residues" evidence="1">
    <location>
        <begin position="218"/>
        <end position="230"/>
    </location>
</feature>
<evidence type="ECO:0000313" key="2">
    <source>
        <dbReference type="EMBL" id="KAK8397176.1"/>
    </source>
</evidence>
<dbReference type="AlphaFoldDB" id="A0AAW0UE15"/>
<feature type="compositionally biased region" description="Low complexity" evidence="1">
    <location>
        <begin position="203"/>
        <end position="217"/>
    </location>
</feature>
<feature type="compositionally biased region" description="Low complexity" evidence="1">
    <location>
        <begin position="170"/>
        <end position="189"/>
    </location>
</feature>
<accession>A0AAW0UE15</accession>
<keyword evidence="3" id="KW-1185">Reference proteome</keyword>
<comment type="caution">
    <text evidence="2">The sequence shown here is derived from an EMBL/GenBank/DDBJ whole genome shotgun (WGS) entry which is preliminary data.</text>
</comment>
<gene>
    <name evidence="2" type="ORF">O3P69_004708</name>
</gene>
<dbReference type="EMBL" id="JARAKH010000014">
    <property type="protein sequence ID" value="KAK8397176.1"/>
    <property type="molecule type" value="Genomic_DNA"/>
</dbReference>
<evidence type="ECO:0000313" key="3">
    <source>
        <dbReference type="Proteomes" id="UP001487740"/>
    </source>
</evidence>
<proteinExistence type="predicted"/>
<organism evidence="2 3">
    <name type="scientific">Scylla paramamosain</name>
    <name type="common">Mud crab</name>
    <dbReference type="NCBI Taxonomy" id="85552"/>
    <lineage>
        <taxon>Eukaryota</taxon>
        <taxon>Metazoa</taxon>
        <taxon>Ecdysozoa</taxon>
        <taxon>Arthropoda</taxon>
        <taxon>Crustacea</taxon>
        <taxon>Multicrustacea</taxon>
        <taxon>Malacostraca</taxon>
        <taxon>Eumalacostraca</taxon>
        <taxon>Eucarida</taxon>
        <taxon>Decapoda</taxon>
        <taxon>Pleocyemata</taxon>
        <taxon>Brachyura</taxon>
        <taxon>Eubrachyura</taxon>
        <taxon>Portunoidea</taxon>
        <taxon>Portunidae</taxon>
        <taxon>Portuninae</taxon>
        <taxon>Scylla</taxon>
    </lineage>
</organism>
<dbReference type="Proteomes" id="UP001487740">
    <property type="component" value="Unassembled WGS sequence"/>
</dbReference>